<proteinExistence type="inferred from homology"/>
<dbReference type="STRING" id="1499688.BN000_02547"/>
<evidence type="ECO:0000313" key="11">
    <source>
        <dbReference type="Proteomes" id="UP000199087"/>
    </source>
</evidence>
<dbReference type="HAMAP" id="MF_00494">
    <property type="entry name" value="Transaldolase_3b"/>
    <property type="match status" value="1"/>
</dbReference>
<organism evidence="10 11">
    <name type="scientific">Neobacillus massiliamazoniensis</name>
    <dbReference type="NCBI Taxonomy" id="1499688"/>
    <lineage>
        <taxon>Bacteria</taxon>
        <taxon>Bacillati</taxon>
        <taxon>Bacillota</taxon>
        <taxon>Bacilli</taxon>
        <taxon>Bacillales</taxon>
        <taxon>Bacillaceae</taxon>
        <taxon>Neobacillus</taxon>
    </lineage>
</organism>
<comment type="similarity">
    <text evidence="3 9">Belongs to the transaldolase family. Type 3B subfamily.</text>
</comment>
<dbReference type="PANTHER" id="PTHR10683:SF36">
    <property type="entry name" value="TRANSALDOLASE"/>
    <property type="match status" value="1"/>
</dbReference>
<keyword evidence="6 9" id="KW-0570">Pentose shunt</keyword>
<dbReference type="InterPro" id="IPR001585">
    <property type="entry name" value="TAL/FSA"/>
</dbReference>
<evidence type="ECO:0000256" key="9">
    <source>
        <dbReference type="HAMAP-Rule" id="MF_00494"/>
    </source>
</evidence>
<name>A0A0U1NX71_9BACI</name>
<dbReference type="InterPro" id="IPR022999">
    <property type="entry name" value="Transaldolase_3B"/>
</dbReference>
<comment type="subcellular location">
    <subcellularLocation>
        <location evidence="1 9">Cytoplasm</location>
    </subcellularLocation>
</comment>
<dbReference type="EC" id="2.2.1.2" evidence="9"/>
<evidence type="ECO:0000256" key="2">
    <source>
        <dbReference type="ARBA" id="ARBA00004857"/>
    </source>
</evidence>
<dbReference type="GO" id="GO:0005975">
    <property type="term" value="P:carbohydrate metabolic process"/>
    <property type="evidence" value="ECO:0007669"/>
    <property type="project" value="InterPro"/>
</dbReference>
<dbReference type="InterPro" id="IPR004731">
    <property type="entry name" value="Transaldolase_3B/F6P_aldolase"/>
</dbReference>
<evidence type="ECO:0000313" key="10">
    <source>
        <dbReference type="EMBL" id="CRK82614.1"/>
    </source>
</evidence>
<dbReference type="EMBL" id="CVRB01000002">
    <property type="protein sequence ID" value="CRK82614.1"/>
    <property type="molecule type" value="Genomic_DNA"/>
</dbReference>
<keyword evidence="5 9" id="KW-0808">Transferase</keyword>
<keyword evidence="11" id="KW-1185">Reference proteome</keyword>
<evidence type="ECO:0000256" key="3">
    <source>
        <dbReference type="ARBA" id="ARBA00005740"/>
    </source>
</evidence>
<dbReference type="InterPro" id="IPR033919">
    <property type="entry name" value="TSA/FSA_arc/bac"/>
</dbReference>
<keyword evidence="4 9" id="KW-0963">Cytoplasm</keyword>
<evidence type="ECO:0000256" key="4">
    <source>
        <dbReference type="ARBA" id="ARBA00022490"/>
    </source>
</evidence>
<dbReference type="GO" id="GO:0005737">
    <property type="term" value="C:cytoplasm"/>
    <property type="evidence" value="ECO:0007669"/>
    <property type="project" value="UniProtKB-SubCell"/>
</dbReference>
<keyword evidence="7 9" id="KW-0704">Schiff base</keyword>
<protein>
    <recommendedName>
        <fullName evidence="9">Probable transaldolase</fullName>
        <ecNumber evidence="9">2.2.1.2</ecNumber>
    </recommendedName>
</protein>
<evidence type="ECO:0000256" key="1">
    <source>
        <dbReference type="ARBA" id="ARBA00004496"/>
    </source>
</evidence>
<dbReference type="UniPathway" id="UPA00115">
    <property type="reaction ID" value="UER00414"/>
</dbReference>
<evidence type="ECO:0000256" key="7">
    <source>
        <dbReference type="ARBA" id="ARBA00023270"/>
    </source>
</evidence>
<dbReference type="PROSITE" id="PS00958">
    <property type="entry name" value="TRANSALDOLASE_2"/>
    <property type="match status" value="1"/>
</dbReference>
<sequence>MKFFIDTANINEIREANELGLLAGVTTNPSLVAKEKGVSFHDRLREITTLVPGSVSAEVIALDAEGMIREGRELAAIAPNITVKVPMTLEGLKAVHAFSKEGIKTNVTLIFNANQALLAARAGATYVSPFLGRLDDIGQNGLDLISTISEIFDVHGIETEIIAASIRHPMHVTEAALRGAHIATIPYNVIMSLCKHPLTDKGIEAFLKDWNSRTNA</sequence>
<dbReference type="InterPro" id="IPR018225">
    <property type="entry name" value="Transaldolase_AS"/>
</dbReference>
<dbReference type="GO" id="GO:0016832">
    <property type="term" value="F:aldehyde-lyase activity"/>
    <property type="evidence" value="ECO:0007669"/>
    <property type="project" value="InterPro"/>
</dbReference>
<dbReference type="FunFam" id="3.20.20.70:FF:000018">
    <property type="entry name" value="Probable transaldolase"/>
    <property type="match status" value="1"/>
</dbReference>
<reference evidence="11" key="1">
    <citation type="submission" date="2015-05" db="EMBL/GenBank/DDBJ databases">
        <authorList>
            <person name="Urmite Genomes"/>
        </authorList>
    </citation>
    <scope>NUCLEOTIDE SEQUENCE [LARGE SCALE GENOMIC DNA]</scope>
    <source>
        <strain evidence="11">LF1</strain>
    </source>
</reference>
<dbReference type="InterPro" id="IPR013785">
    <property type="entry name" value="Aldolase_TIM"/>
</dbReference>
<dbReference type="CDD" id="cd00956">
    <property type="entry name" value="Transaldolase_FSA"/>
    <property type="match status" value="1"/>
</dbReference>
<dbReference type="GO" id="GO:0004801">
    <property type="term" value="F:transaldolase activity"/>
    <property type="evidence" value="ECO:0007669"/>
    <property type="project" value="UniProtKB-UniRule"/>
</dbReference>
<evidence type="ECO:0000256" key="8">
    <source>
        <dbReference type="ARBA" id="ARBA00048810"/>
    </source>
</evidence>
<dbReference type="Gene3D" id="3.20.20.70">
    <property type="entry name" value="Aldolase class I"/>
    <property type="match status" value="1"/>
</dbReference>
<dbReference type="Pfam" id="PF00923">
    <property type="entry name" value="TAL_FSA"/>
    <property type="match status" value="1"/>
</dbReference>
<dbReference type="SUPFAM" id="SSF51569">
    <property type="entry name" value="Aldolase"/>
    <property type="match status" value="1"/>
</dbReference>
<evidence type="ECO:0000256" key="6">
    <source>
        <dbReference type="ARBA" id="ARBA00023126"/>
    </source>
</evidence>
<dbReference type="Proteomes" id="UP000199087">
    <property type="component" value="Unassembled WGS sequence"/>
</dbReference>
<accession>A0A0U1NX71</accession>
<dbReference type="PANTHER" id="PTHR10683">
    <property type="entry name" value="TRANSALDOLASE"/>
    <property type="match status" value="1"/>
</dbReference>
<dbReference type="RefSeq" id="WP_090634790.1">
    <property type="nucleotide sequence ID" value="NZ_CVRB01000002.1"/>
</dbReference>
<dbReference type="AlphaFoldDB" id="A0A0U1NX71"/>
<dbReference type="OrthoDB" id="9807051at2"/>
<dbReference type="GO" id="GO:0006098">
    <property type="term" value="P:pentose-phosphate shunt"/>
    <property type="evidence" value="ECO:0007669"/>
    <property type="project" value="UniProtKB-UniRule"/>
</dbReference>
<comment type="pathway">
    <text evidence="2 9">Carbohydrate degradation; pentose phosphate pathway; D-glyceraldehyde 3-phosphate and beta-D-fructose 6-phosphate from D-ribose 5-phosphate and D-xylulose 5-phosphate (non-oxidative stage): step 2/3.</text>
</comment>
<dbReference type="PROSITE" id="PS01054">
    <property type="entry name" value="TRANSALDOLASE_1"/>
    <property type="match status" value="1"/>
</dbReference>
<dbReference type="NCBIfam" id="TIGR00875">
    <property type="entry name" value="fsa_talC_mipB"/>
    <property type="match status" value="1"/>
</dbReference>
<evidence type="ECO:0000256" key="5">
    <source>
        <dbReference type="ARBA" id="ARBA00022679"/>
    </source>
</evidence>
<gene>
    <name evidence="9" type="primary">tal</name>
    <name evidence="10" type="ORF">BN000_02547</name>
</gene>
<feature type="active site" description="Schiff-base intermediate with substrate" evidence="9">
    <location>
        <position position="84"/>
    </location>
</feature>
<comment type="catalytic activity">
    <reaction evidence="8 9">
        <text>D-sedoheptulose 7-phosphate + D-glyceraldehyde 3-phosphate = D-erythrose 4-phosphate + beta-D-fructose 6-phosphate</text>
        <dbReference type="Rhea" id="RHEA:17053"/>
        <dbReference type="ChEBI" id="CHEBI:16897"/>
        <dbReference type="ChEBI" id="CHEBI:57483"/>
        <dbReference type="ChEBI" id="CHEBI:57634"/>
        <dbReference type="ChEBI" id="CHEBI:59776"/>
        <dbReference type="EC" id="2.2.1.2"/>
    </reaction>
</comment>
<comment type="function">
    <text evidence="9">Transaldolase is important for the balance of metabolites in the pentose-phosphate pathway.</text>
</comment>